<dbReference type="STRING" id="264462.Bd1085"/>
<dbReference type="EMBL" id="BX842648">
    <property type="protein sequence ID" value="CAE79011.1"/>
    <property type="molecule type" value="Genomic_DNA"/>
</dbReference>
<dbReference type="AlphaFoldDB" id="Q6MNY8"/>
<gene>
    <name evidence="1" type="ordered locus">Bd1085</name>
</gene>
<accession>Q6MNY8</accession>
<name>Q6MNY8_BDEBA</name>
<dbReference type="HOGENOM" id="CLU_2022198_0_0_7"/>
<dbReference type="KEGG" id="bba:Bd1085"/>
<proteinExistence type="predicted"/>
<evidence type="ECO:0000313" key="1">
    <source>
        <dbReference type="EMBL" id="CAE79011.1"/>
    </source>
</evidence>
<dbReference type="GeneID" id="93012141"/>
<protein>
    <submittedName>
        <fullName evidence="1">Uncharacterized protein</fullName>
    </submittedName>
</protein>
<organism evidence="1 2">
    <name type="scientific">Bdellovibrio bacteriovorus (strain ATCC 15356 / DSM 50701 / NCIMB 9529 / HD100)</name>
    <dbReference type="NCBI Taxonomy" id="264462"/>
    <lineage>
        <taxon>Bacteria</taxon>
        <taxon>Pseudomonadati</taxon>
        <taxon>Bdellovibrionota</taxon>
        <taxon>Bdellovibrionia</taxon>
        <taxon>Bdellovibrionales</taxon>
        <taxon>Pseudobdellovibrionaceae</taxon>
        <taxon>Bdellovibrio</taxon>
    </lineage>
</organism>
<reference evidence="1 2" key="1">
    <citation type="journal article" date="2004" name="Science">
        <title>A predator unmasked: life cycle of Bdellovibrio bacteriovorus from a genomic perspective.</title>
        <authorList>
            <person name="Rendulic S."/>
            <person name="Jagtap P."/>
            <person name="Rosinus A."/>
            <person name="Eppinger M."/>
            <person name="Baar C."/>
            <person name="Lanz C."/>
            <person name="Keller H."/>
            <person name="Lambert C."/>
            <person name="Evans K.J."/>
            <person name="Goesmann A."/>
            <person name="Meyer F."/>
            <person name="Sockett R.E."/>
            <person name="Schuster S.C."/>
        </authorList>
    </citation>
    <scope>NUCLEOTIDE SEQUENCE [LARGE SCALE GENOMIC DNA]</scope>
    <source>
        <strain evidence="2">ATCC 15356 / DSM 50701 / NCIMB 9529 / HD100</strain>
    </source>
</reference>
<sequence length="122" mass="14523">MSLLGVWIFVGLLYQGQELPPPNPALQIVYHFSSDTENTLRYWREGEQGFCERRAQYSFNQEQLYQKVIEVHPDNAPWCSQDSDMRLGFESWTVLRQMNGRLYLKVLMGEEDLSFIWKRKIE</sequence>
<keyword evidence="2" id="KW-1185">Reference proteome</keyword>
<dbReference type="RefSeq" id="WP_011163613.1">
    <property type="nucleotide sequence ID" value="NC_005363.1"/>
</dbReference>
<dbReference type="Proteomes" id="UP000008080">
    <property type="component" value="Chromosome"/>
</dbReference>
<evidence type="ECO:0000313" key="2">
    <source>
        <dbReference type="Proteomes" id="UP000008080"/>
    </source>
</evidence>